<dbReference type="AlphaFoldDB" id="B4D178"/>
<comment type="caution">
    <text evidence="2">The sequence shown here is derived from an EMBL/GenBank/DDBJ whole genome shotgun (WGS) entry which is preliminary data.</text>
</comment>
<dbReference type="InterPro" id="IPR036465">
    <property type="entry name" value="vWFA_dom_sf"/>
</dbReference>
<dbReference type="PANTHER" id="PTHR33608">
    <property type="entry name" value="BLL2464 PROTEIN"/>
    <property type="match status" value="1"/>
</dbReference>
<evidence type="ECO:0000313" key="3">
    <source>
        <dbReference type="Proteomes" id="UP000005824"/>
    </source>
</evidence>
<dbReference type="PANTHER" id="PTHR33608:SF7">
    <property type="entry name" value="DUF58 DOMAIN-CONTAINING PROTEIN"/>
    <property type="match status" value="1"/>
</dbReference>
<organism evidence="2 3">
    <name type="scientific">Chthoniobacter flavus Ellin428</name>
    <dbReference type="NCBI Taxonomy" id="497964"/>
    <lineage>
        <taxon>Bacteria</taxon>
        <taxon>Pseudomonadati</taxon>
        <taxon>Verrucomicrobiota</taxon>
        <taxon>Spartobacteria</taxon>
        <taxon>Chthoniobacterales</taxon>
        <taxon>Chthoniobacteraceae</taxon>
        <taxon>Chthoniobacter</taxon>
    </lineage>
</organism>
<evidence type="ECO:0000313" key="2">
    <source>
        <dbReference type="EMBL" id="EDY20090.1"/>
    </source>
</evidence>
<dbReference type="Gene3D" id="3.40.50.410">
    <property type="entry name" value="von Willebrand factor, type A domain"/>
    <property type="match status" value="1"/>
</dbReference>
<reference evidence="2 3" key="1">
    <citation type="journal article" date="2011" name="J. Bacteriol.">
        <title>Genome sequence of Chthoniobacter flavus Ellin428, an aerobic heterotrophic soil bacterium.</title>
        <authorList>
            <person name="Kant R."/>
            <person name="van Passel M.W."/>
            <person name="Palva A."/>
            <person name="Lucas S."/>
            <person name="Lapidus A."/>
            <person name="Glavina Del Rio T."/>
            <person name="Dalin E."/>
            <person name="Tice H."/>
            <person name="Bruce D."/>
            <person name="Goodwin L."/>
            <person name="Pitluck S."/>
            <person name="Larimer F.W."/>
            <person name="Land M.L."/>
            <person name="Hauser L."/>
            <person name="Sangwan P."/>
            <person name="de Vos W.M."/>
            <person name="Janssen P.H."/>
            <person name="Smidt H."/>
        </authorList>
    </citation>
    <scope>NUCLEOTIDE SEQUENCE [LARGE SCALE GENOMIC DNA]</scope>
    <source>
        <strain evidence="2 3">Ellin428</strain>
    </source>
</reference>
<gene>
    <name evidence="2" type="ORF">CfE428DRAFT_2679</name>
</gene>
<dbReference type="STRING" id="497964.CfE428DRAFT_2679"/>
<dbReference type="EMBL" id="ABVL01000006">
    <property type="protein sequence ID" value="EDY20090.1"/>
    <property type="molecule type" value="Genomic_DNA"/>
</dbReference>
<dbReference type="Pfam" id="PF01882">
    <property type="entry name" value="DUF58"/>
    <property type="match status" value="1"/>
</dbReference>
<dbReference type="SUPFAM" id="SSF53300">
    <property type="entry name" value="vWA-like"/>
    <property type="match status" value="1"/>
</dbReference>
<name>B4D178_9BACT</name>
<protein>
    <recommendedName>
        <fullName evidence="1">DUF58 domain-containing protein</fullName>
    </recommendedName>
</protein>
<dbReference type="Proteomes" id="UP000005824">
    <property type="component" value="Unassembled WGS sequence"/>
</dbReference>
<feature type="domain" description="DUF58" evidence="1">
    <location>
        <begin position="52"/>
        <end position="255"/>
    </location>
</feature>
<dbReference type="eggNOG" id="COG1721">
    <property type="taxonomic scope" value="Bacteria"/>
</dbReference>
<keyword evidence="3" id="KW-1185">Reference proteome</keyword>
<accession>B4D178</accession>
<dbReference type="CDD" id="cd00198">
    <property type="entry name" value="vWFA"/>
    <property type="match status" value="1"/>
</dbReference>
<dbReference type="RefSeq" id="WP_006980004.1">
    <property type="nucleotide sequence ID" value="NZ_ABVL01000006.1"/>
</dbReference>
<dbReference type="InParanoid" id="B4D178"/>
<proteinExistence type="predicted"/>
<dbReference type="InterPro" id="IPR002881">
    <property type="entry name" value="DUF58"/>
</dbReference>
<evidence type="ECO:0000259" key="1">
    <source>
        <dbReference type="Pfam" id="PF01882"/>
    </source>
</evidence>
<sequence length="301" mass="34100">MAAKSPHNNLLDPEAIQRAEHLGLQARTIVEGYMAGAHQSPFRGFAIEFAQHREYVPGDDTRHLDWKVLGRSDRYYIKQYEQETNYVAHLLLDGSESMKYGSGNISKLDYGRTVAACLAYLILLQRDAVAVGVFDAKMREYQPRTDALGKIHQICEVLAKFVPTDQTAIAPALSELARQVKRRGIVILISDLLDDETKILEGIQHLRFGGHEVIVFHVLDPYELTFPFRGTVEFHGLEQQGKVLTRPAELRASYLAEFNAFLDRIRLGCERQGCPYVRISTDQPWADVLSAFLATRLHRYG</sequence>